<evidence type="ECO:0000259" key="3">
    <source>
        <dbReference type="PROSITE" id="PS50158"/>
    </source>
</evidence>
<dbReference type="InterPro" id="IPR032567">
    <property type="entry name" value="RTL1-rel"/>
</dbReference>
<keyword evidence="1" id="KW-0863">Zinc-finger</keyword>
<keyword evidence="1" id="KW-0479">Metal-binding</keyword>
<dbReference type="PROSITE" id="PS50158">
    <property type="entry name" value="ZF_CCHC"/>
    <property type="match status" value="1"/>
</dbReference>
<keyword evidence="1" id="KW-0862">Zinc</keyword>
<dbReference type="InterPro" id="IPR021109">
    <property type="entry name" value="Peptidase_aspartic_dom_sf"/>
</dbReference>
<dbReference type="Proteomes" id="UP000325315">
    <property type="component" value="Unassembled WGS sequence"/>
</dbReference>
<feature type="region of interest" description="Disordered" evidence="2">
    <location>
        <begin position="102"/>
        <end position="129"/>
    </location>
</feature>
<keyword evidence="5" id="KW-1185">Reference proteome</keyword>
<comment type="caution">
    <text evidence="4">The sequence shown here is derived from an EMBL/GenBank/DDBJ whole genome shotgun (WGS) entry which is preliminary data.</text>
</comment>
<dbReference type="InterPro" id="IPR001878">
    <property type="entry name" value="Znf_CCHC"/>
</dbReference>
<feature type="compositionally biased region" description="Polar residues" evidence="2">
    <location>
        <begin position="115"/>
        <end position="129"/>
    </location>
</feature>
<gene>
    <name evidence="4" type="ORF">EPI10_001413</name>
</gene>
<evidence type="ECO:0000313" key="4">
    <source>
        <dbReference type="EMBL" id="KAA3466314.1"/>
    </source>
</evidence>
<dbReference type="Gene3D" id="4.10.60.10">
    <property type="entry name" value="Zinc finger, CCHC-type"/>
    <property type="match status" value="1"/>
</dbReference>
<dbReference type="AlphaFoldDB" id="A0A5B6VB73"/>
<dbReference type="Pfam" id="PF08284">
    <property type="entry name" value="RVP_2"/>
    <property type="match status" value="1"/>
</dbReference>
<feature type="domain" description="CCHC-type" evidence="3">
    <location>
        <begin position="157"/>
        <end position="172"/>
    </location>
</feature>
<evidence type="ECO:0000313" key="5">
    <source>
        <dbReference type="Proteomes" id="UP000325315"/>
    </source>
</evidence>
<dbReference type="EMBL" id="SMMG02000007">
    <property type="protein sequence ID" value="KAA3466314.1"/>
    <property type="molecule type" value="Genomic_DNA"/>
</dbReference>
<organism evidence="4 5">
    <name type="scientific">Gossypium australe</name>
    <dbReference type="NCBI Taxonomy" id="47621"/>
    <lineage>
        <taxon>Eukaryota</taxon>
        <taxon>Viridiplantae</taxon>
        <taxon>Streptophyta</taxon>
        <taxon>Embryophyta</taxon>
        <taxon>Tracheophyta</taxon>
        <taxon>Spermatophyta</taxon>
        <taxon>Magnoliopsida</taxon>
        <taxon>eudicotyledons</taxon>
        <taxon>Gunneridae</taxon>
        <taxon>Pentapetalae</taxon>
        <taxon>rosids</taxon>
        <taxon>malvids</taxon>
        <taxon>Malvales</taxon>
        <taxon>Malvaceae</taxon>
        <taxon>Malvoideae</taxon>
        <taxon>Gossypium</taxon>
    </lineage>
</organism>
<accession>A0A5B6VB73</accession>
<dbReference type="OrthoDB" id="2272416at2759"/>
<name>A0A5B6VB73_9ROSI</name>
<proteinExistence type="predicted"/>
<dbReference type="PANTHER" id="PTHR15503">
    <property type="entry name" value="LDOC1 RELATED"/>
    <property type="match status" value="1"/>
</dbReference>
<dbReference type="PANTHER" id="PTHR15503:SF45">
    <property type="entry name" value="RNA-DIRECTED DNA POLYMERASE HOMOLOG"/>
    <property type="match status" value="1"/>
</dbReference>
<reference evidence="5" key="1">
    <citation type="journal article" date="2019" name="Plant Biotechnol. J.">
        <title>Genome sequencing of the Australian wild diploid species Gossypium australe highlights disease resistance and delayed gland morphogenesis.</title>
        <authorList>
            <person name="Cai Y."/>
            <person name="Cai X."/>
            <person name="Wang Q."/>
            <person name="Wang P."/>
            <person name="Zhang Y."/>
            <person name="Cai C."/>
            <person name="Xu Y."/>
            <person name="Wang K."/>
            <person name="Zhou Z."/>
            <person name="Wang C."/>
            <person name="Geng S."/>
            <person name="Li B."/>
            <person name="Dong Q."/>
            <person name="Hou Y."/>
            <person name="Wang H."/>
            <person name="Ai P."/>
            <person name="Liu Z."/>
            <person name="Yi F."/>
            <person name="Sun M."/>
            <person name="An G."/>
            <person name="Cheng J."/>
            <person name="Zhang Y."/>
            <person name="Shi Q."/>
            <person name="Xie Y."/>
            <person name="Shi X."/>
            <person name="Chang Y."/>
            <person name="Huang F."/>
            <person name="Chen Y."/>
            <person name="Hong S."/>
            <person name="Mi L."/>
            <person name="Sun Q."/>
            <person name="Zhang L."/>
            <person name="Zhou B."/>
            <person name="Peng R."/>
            <person name="Zhang X."/>
            <person name="Liu F."/>
        </authorList>
    </citation>
    <scope>NUCLEOTIDE SEQUENCE [LARGE SCALE GENOMIC DNA]</scope>
    <source>
        <strain evidence="5">cv. PA1801</strain>
    </source>
</reference>
<dbReference type="Gene3D" id="2.40.70.10">
    <property type="entry name" value="Acid Proteases"/>
    <property type="match status" value="1"/>
</dbReference>
<dbReference type="InterPro" id="IPR036875">
    <property type="entry name" value="Znf_CCHC_sf"/>
</dbReference>
<evidence type="ECO:0000256" key="2">
    <source>
        <dbReference type="SAM" id="MobiDB-lite"/>
    </source>
</evidence>
<sequence length="305" mass="34877">MTVTEYEREFVRLSKYAQEYVPTEEILCKRFFDGLNEDIKLLVGILELKEFVVLVDRDCKAEELSKEKRKADSEARDSRKRLVNKPYQSLLKKSRDLYARPNASIGYSNRDRGKQYSSPKAQATSVSSVGSVRNYRPECQRCGRRHPGEYTMNNRTCLKCGTQEHFIRDCPELDEKDKIQNARPSNTVLRGRPPRNVGNVTSSRGMTKDSAMGSEAKAPARAYAIRSHKDASSPYVIIGKYVLVNKVCKNCPLMTRGYFFLADLMLLTFDEFNVILGIDWLTVHDAVVNCSRKTIEFKCQNSEIL</sequence>
<evidence type="ECO:0000256" key="1">
    <source>
        <dbReference type="PROSITE-ProRule" id="PRU00047"/>
    </source>
</evidence>
<dbReference type="SUPFAM" id="SSF57756">
    <property type="entry name" value="Retrovirus zinc finger-like domains"/>
    <property type="match status" value="1"/>
</dbReference>
<dbReference type="GO" id="GO:0003676">
    <property type="term" value="F:nucleic acid binding"/>
    <property type="evidence" value="ECO:0007669"/>
    <property type="project" value="InterPro"/>
</dbReference>
<dbReference type="GO" id="GO:0008270">
    <property type="term" value="F:zinc ion binding"/>
    <property type="evidence" value="ECO:0007669"/>
    <property type="project" value="UniProtKB-KW"/>
</dbReference>
<dbReference type="SMART" id="SM00343">
    <property type="entry name" value="ZnF_C2HC"/>
    <property type="match status" value="1"/>
</dbReference>
<feature type="region of interest" description="Disordered" evidence="2">
    <location>
        <begin position="185"/>
        <end position="213"/>
    </location>
</feature>
<protein>
    <submittedName>
        <fullName evidence="4">Gag-Pol polyprotein</fullName>
    </submittedName>
</protein>